<evidence type="ECO:0000313" key="2">
    <source>
        <dbReference type="EMBL" id="AYO80230.1"/>
    </source>
</evidence>
<dbReference type="GO" id="GO:0046872">
    <property type="term" value="F:metal ion binding"/>
    <property type="evidence" value="ECO:0007669"/>
    <property type="project" value="InterPro"/>
</dbReference>
<dbReference type="Gene3D" id="1.20.58.1000">
    <property type="entry name" value="Metal-sensitive repressor, helix protomer"/>
    <property type="match status" value="1"/>
</dbReference>
<dbReference type="RefSeq" id="WP_080727059.1">
    <property type="nucleotide sequence ID" value="NZ_CAIGKD010000009.1"/>
</dbReference>
<evidence type="ECO:0000256" key="1">
    <source>
        <dbReference type="ARBA" id="ARBA00005260"/>
    </source>
</evidence>
<sequence>MAHINENRDALLGRIKRIAGQVGAVERALGGNANCTEVLHLVAAVRGAVNGLLDEIIVEHLESHVARDGLSAEERQQGAEDLVTIIRRYSK</sequence>
<gene>
    <name evidence="2" type="ORF">EBF16_27225</name>
</gene>
<comment type="similarity">
    <text evidence="1">Belongs to the FrmR/RcnR family.</text>
</comment>
<accession>A0A085K2K3</accession>
<dbReference type="CDD" id="cd10153">
    <property type="entry name" value="RcnR-FrmR-like_DUF156"/>
    <property type="match status" value="1"/>
</dbReference>
<dbReference type="Pfam" id="PF02583">
    <property type="entry name" value="Trns_repr_metal"/>
    <property type="match status" value="1"/>
</dbReference>
<dbReference type="PANTHER" id="PTHR33677:SF5">
    <property type="entry name" value="TRANSCRIPTIONAL REPRESSOR FRMR"/>
    <property type="match status" value="1"/>
</dbReference>
<dbReference type="PANTHER" id="PTHR33677">
    <property type="entry name" value="TRANSCRIPTIONAL REPRESSOR FRMR-RELATED"/>
    <property type="match status" value="1"/>
</dbReference>
<protein>
    <submittedName>
        <fullName evidence="2">Metal/formaldehyde-sensitive transcriptional repressor</fullName>
    </submittedName>
</protein>
<reference evidence="2 3" key="1">
    <citation type="submission" date="2018-10" db="EMBL/GenBank/DDBJ databases">
        <title>Characterization and genome analysis of a novel bacterium Sphingobium yanoikuyae SJTF8 capable of degrading PAHs.</title>
        <authorList>
            <person name="Yin C."/>
            <person name="Xiong W."/>
            <person name="Liang R."/>
        </authorList>
    </citation>
    <scope>NUCLEOTIDE SEQUENCE [LARGE SCALE GENOMIC DNA]</scope>
    <source>
        <strain evidence="2 3">SJTF8</strain>
    </source>
</reference>
<proteinExistence type="inferred from homology"/>
<name>A0A085K2K3_SPHYA</name>
<dbReference type="InterPro" id="IPR038390">
    <property type="entry name" value="Metal_Tscrpt_repr_sf"/>
</dbReference>
<dbReference type="GO" id="GO:0003677">
    <property type="term" value="F:DNA binding"/>
    <property type="evidence" value="ECO:0007669"/>
    <property type="project" value="InterPro"/>
</dbReference>
<dbReference type="Proteomes" id="UP000280708">
    <property type="component" value="Chromosome"/>
</dbReference>
<organism evidence="2 3">
    <name type="scientific">Sphingobium yanoikuyae</name>
    <name type="common">Sphingomonas yanoikuyae</name>
    <dbReference type="NCBI Taxonomy" id="13690"/>
    <lineage>
        <taxon>Bacteria</taxon>
        <taxon>Pseudomonadati</taxon>
        <taxon>Pseudomonadota</taxon>
        <taxon>Alphaproteobacteria</taxon>
        <taxon>Sphingomonadales</taxon>
        <taxon>Sphingomonadaceae</taxon>
        <taxon>Sphingobium</taxon>
    </lineage>
</organism>
<dbReference type="AlphaFoldDB" id="A0A085K2K3"/>
<dbReference type="GO" id="GO:0045892">
    <property type="term" value="P:negative regulation of DNA-templated transcription"/>
    <property type="evidence" value="ECO:0007669"/>
    <property type="project" value="UniProtKB-ARBA"/>
</dbReference>
<evidence type="ECO:0000313" key="3">
    <source>
        <dbReference type="Proteomes" id="UP000280708"/>
    </source>
</evidence>
<dbReference type="EMBL" id="CP033230">
    <property type="protein sequence ID" value="AYO80230.1"/>
    <property type="molecule type" value="Genomic_DNA"/>
</dbReference>
<dbReference type="InterPro" id="IPR003735">
    <property type="entry name" value="Metal_Tscrpt_repr"/>
</dbReference>